<feature type="transmembrane region" description="Helical" evidence="1">
    <location>
        <begin position="68"/>
        <end position="88"/>
    </location>
</feature>
<accession>A0A8S7NYT3</accession>
<evidence type="ECO:0000256" key="1">
    <source>
        <dbReference type="SAM" id="Phobius"/>
    </source>
</evidence>
<feature type="domain" description="TraG N-terminal Proteobacteria" evidence="2">
    <location>
        <begin position="8"/>
        <end position="103"/>
    </location>
</feature>
<dbReference type="InterPro" id="IPR012931">
    <property type="entry name" value="TraG_N_Proteobacteria"/>
</dbReference>
<comment type="caution">
    <text evidence="3">The sequence shown here is derived from an EMBL/GenBank/DDBJ whole genome shotgun (WGS) entry which is preliminary data.</text>
</comment>
<dbReference type="Pfam" id="PF07916">
    <property type="entry name" value="TraG_N"/>
    <property type="match status" value="1"/>
</dbReference>
<feature type="transmembrane region" description="Helical" evidence="1">
    <location>
        <begin position="22"/>
        <end position="47"/>
    </location>
</feature>
<evidence type="ECO:0000259" key="2">
    <source>
        <dbReference type="Pfam" id="PF07916"/>
    </source>
</evidence>
<dbReference type="EMBL" id="AASRHK010000198">
    <property type="protein sequence ID" value="EFF8957252.1"/>
    <property type="molecule type" value="Genomic_DNA"/>
</dbReference>
<sequence length="119" mass="13205">MTTNNYLEYFLTLLGWVVNNGLWNVLISTGLFALPLAFRIIGIWLKVREEGADEGNKGMLSLPRIEHVLYGAFFVMISCCVPLVQVTLDTLSFDKSRAQTCGVWTPEEPGETGYSGVIS</sequence>
<evidence type="ECO:0000313" key="4">
    <source>
        <dbReference type="Proteomes" id="UP000524010"/>
    </source>
</evidence>
<evidence type="ECO:0000313" key="3">
    <source>
        <dbReference type="EMBL" id="EFF8957252.1"/>
    </source>
</evidence>
<organism evidence="3 4">
    <name type="scientific">Escherichia coli</name>
    <dbReference type="NCBI Taxonomy" id="562"/>
    <lineage>
        <taxon>Bacteria</taxon>
        <taxon>Pseudomonadati</taxon>
        <taxon>Pseudomonadota</taxon>
        <taxon>Gammaproteobacteria</taxon>
        <taxon>Enterobacterales</taxon>
        <taxon>Enterobacteriaceae</taxon>
        <taxon>Escherichia</taxon>
    </lineage>
</organism>
<dbReference type="AlphaFoldDB" id="A0A8S7NYT3"/>
<reference evidence="3 4" key="1">
    <citation type="submission" date="2020-02" db="EMBL/GenBank/DDBJ databases">
        <authorList>
            <consortium name="PulseNet: The National Subtyping Network for Foodborne Disease Surveillance"/>
            <person name="Tarr C.L."/>
            <person name="Trees E."/>
            <person name="Katz L.S."/>
            <person name="Carleton-Romer H.A."/>
            <person name="Stroika S."/>
            <person name="Kucerova Z."/>
            <person name="Roache K.F."/>
            <person name="Sabol A.L."/>
            <person name="Besser J."/>
            <person name="Gerner-Smidt P."/>
        </authorList>
    </citation>
    <scope>NUCLEOTIDE SEQUENCE [LARGE SCALE GENOMIC DNA]</scope>
    <source>
        <strain evidence="3 4">PNUSAE005278</strain>
    </source>
</reference>
<dbReference type="Proteomes" id="UP000524010">
    <property type="component" value="Unassembled WGS sequence"/>
</dbReference>
<proteinExistence type="predicted"/>
<name>A0A8S7NYT3_ECOLX</name>
<gene>
    <name evidence="3" type="ORF">BTB68_005362</name>
</gene>
<keyword evidence="1" id="KW-0812">Transmembrane</keyword>
<feature type="non-terminal residue" evidence="3">
    <location>
        <position position="119"/>
    </location>
</feature>
<keyword evidence="1" id="KW-0472">Membrane</keyword>
<keyword evidence="1" id="KW-1133">Transmembrane helix</keyword>
<protein>
    <submittedName>
        <fullName evidence="3">Conjugal transfer protein TraG</fullName>
    </submittedName>
</protein>